<dbReference type="InterPro" id="IPR044946">
    <property type="entry name" value="Restrct_endonuc_typeI_TRD_sf"/>
</dbReference>
<evidence type="ECO:0000256" key="4">
    <source>
        <dbReference type="SAM" id="Coils"/>
    </source>
</evidence>
<keyword evidence="2" id="KW-0680">Restriction system</keyword>
<accession>A0ABP9ZQX9</accession>
<evidence type="ECO:0000256" key="3">
    <source>
        <dbReference type="ARBA" id="ARBA00023125"/>
    </source>
</evidence>
<comment type="caution">
    <text evidence="6">The sequence shown here is derived from an EMBL/GenBank/DDBJ whole genome shotgun (WGS) entry which is preliminary data.</text>
</comment>
<organism evidence="6 7">
    <name type="scientific">Halopseudomonas sabulinigri</name>
    <dbReference type="NCBI Taxonomy" id="472181"/>
    <lineage>
        <taxon>Bacteria</taxon>
        <taxon>Pseudomonadati</taxon>
        <taxon>Pseudomonadota</taxon>
        <taxon>Gammaproteobacteria</taxon>
        <taxon>Pseudomonadales</taxon>
        <taxon>Pseudomonadaceae</taxon>
        <taxon>Halopseudomonas</taxon>
    </lineage>
</organism>
<dbReference type="Proteomes" id="UP001486808">
    <property type="component" value="Unassembled WGS sequence"/>
</dbReference>
<feature type="domain" description="Type I restriction modification DNA specificity" evidence="5">
    <location>
        <begin position="341"/>
        <end position="521"/>
    </location>
</feature>
<dbReference type="Pfam" id="PF01420">
    <property type="entry name" value="Methylase_S"/>
    <property type="match status" value="2"/>
</dbReference>
<keyword evidence="3" id="KW-0238">DNA-binding</keyword>
<gene>
    <name evidence="6" type="ORF">NBRC116187_22330</name>
</gene>
<dbReference type="EMBL" id="BAABWD010000002">
    <property type="protein sequence ID" value="GAA6131873.1"/>
    <property type="molecule type" value="Genomic_DNA"/>
</dbReference>
<dbReference type="RefSeq" id="WP_353388544.1">
    <property type="nucleotide sequence ID" value="NZ_BAABWD010000002.1"/>
</dbReference>
<proteinExistence type="inferred from homology"/>
<feature type="coiled-coil region" evidence="4">
    <location>
        <begin position="505"/>
        <end position="532"/>
    </location>
</feature>
<evidence type="ECO:0000313" key="7">
    <source>
        <dbReference type="Proteomes" id="UP001486808"/>
    </source>
</evidence>
<sequence length="754" mass="84024">MTALLTDNLPLLAGAPNGIKKLRELILELAVRGKLVPQDPSDEPASELLKRIAEEKARLVAEGKIKKQKDLADAPAPVITFPLPAGWAATSIGEATICRDGERVPVSRAEREGLDKVFDYYGASGVIDKIDDYLFDKPLLLVGEDGANLINRSTPIAFMARGRYWVNNHAHVLDGVSEELLLYIELHFNAIDLKPYVTGTAQPKMNQAKMNGISVALPPEAEQHRIVAKVDELMVLCDRLEAQQADADSAHAQLVQALLNSLTQASNADDFAQSWQRLAEHFHTLFTTEPSIDALKQTLLQLAVMGKLVQQDPSEVSPSLQSLGTKEPKLVNKKFAPYPVPSGWDWIRLGDLLEEGRDISYGIIKLGTEPKQGGVPTLRCSDVKPGYIDLRGVRRVAHDIEQQYVRTRLRGGEVLINIRGTLGGVAVADKRLAGYNVAREVAVVPLNPELSAQYLSIAMQSSYFWQRINEQLRGIAYKGLNLGALRLFPIPTPPVAEQHRIVAKVDQLMALCDQLKAQISQAQQLHADLADALIAESLNEKTPANEHNASPREARALLGAEILYALDGEQHTGRVKLQKIISLTEHAAKLQEIQSNEQRFAAGPHDPALMRELADELEARHWFAERLRDNGKRYEYQPLSKAGEHRRAYQKLWSDEQRRCVDAILNLVHSWDTARCERVSTLYSAWNDLLIEGKPCSEDNILREVTQRWHDSKRQYTDSVWRSELQSMKQHTVLLPSGFGRRTTGGTLTLPGFE</sequence>
<evidence type="ECO:0000256" key="2">
    <source>
        <dbReference type="ARBA" id="ARBA00022747"/>
    </source>
</evidence>
<keyword evidence="7" id="KW-1185">Reference proteome</keyword>
<keyword evidence="4" id="KW-0175">Coiled coil</keyword>
<reference evidence="6 7" key="1">
    <citation type="submission" date="2024-04" db="EMBL/GenBank/DDBJ databases">
        <title>Draft genome sequence of Halopseudomonas sabulinigri NBRC 116187.</title>
        <authorList>
            <person name="Miyakawa T."/>
            <person name="Kusuya Y."/>
            <person name="Miura T."/>
        </authorList>
    </citation>
    <scope>NUCLEOTIDE SEQUENCE [LARGE SCALE GENOMIC DNA]</scope>
    <source>
        <strain evidence="6 7">4NH20-0042</strain>
    </source>
</reference>
<dbReference type="PANTHER" id="PTHR43140:SF1">
    <property type="entry name" value="TYPE I RESTRICTION ENZYME ECOKI SPECIFICITY SUBUNIT"/>
    <property type="match status" value="1"/>
</dbReference>
<dbReference type="PANTHER" id="PTHR43140">
    <property type="entry name" value="TYPE-1 RESTRICTION ENZYME ECOKI SPECIFICITY PROTEIN"/>
    <property type="match status" value="1"/>
</dbReference>
<evidence type="ECO:0000313" key="6">
    <source>
        <dbReference type="EMBL" id="GAA6131873.1"/>
    </source>
</evidence>
<dbReference type="CDD" id="cd17256">
    <property type="entry name" value="RMtype1_S_EcoJA65PI-TRD1-CR1_like"/>
    <property type="match status" value="1"/>
</dbReference>
<comment type="similarity">
    <text evidence="1">Belongs to the type-I restriction system S methylase family.</text>
</comment>
<dbReference type="InterPro" id="IPR051212">
    <property type="entry name" value="Type-I_RE_S_subunit"/>
</dbReference>
<protein>
    <recommendedName>
        <fullName evidence="5">Type I restriction modification DNA specificity domain-containing protein</fullName>
    </recommendedName>
</protein>
<dbReference type="CDD" id="cd17262">
    <property type="entry name" value="RMtype1_S_Aco12261I-TRD2-CR2"/>
    <property type="match status" value="1"/>
</dbReference>
<dbReference type="InterPro" id="IPR000055">
    <property type="entry name" value="Restrct_endonuc_typeI_TRD"/>
</dbReference>
<evidence type="ECO:0000259" key="5">
    <source>
        <dbReference type="Pfam" id="PF01420"/>
    </source>
</evidence>
<evidence type="ECO:0000256" key="1">
    <source>
        <dbReference type="ARBA" id="ARBA00010923"/>
    </source>
</evidence>
<feature type="domain" description="Type I restriction modification DNA specificity" evidence="5">
    <location>
        <begin position="119"/>
        <end position="244"/>
    </location>
</feature>
<dbReference type="SUPFAM" id="SSF116734">
    <property type="entry name" value="DNA methylase specificity domain"/>
    <property type="match status" value="2"/>
</dbReference>
<name>A0ABP9ZQX9_9GAMM</name>
<dbReference type="Gene3D" id="3.90.220.20">
    <property type="entry name" value="DNA methylase specificity domains"/>
    <property type="match status" value="2"/>
</dbReference>